<dbReference type="GO" id="GO:0003677">
    <property type="term" value="F:DNA binding"/>
    <property type="evidence" value="ECO:0007669"/>
    <property type="project" value="InterPro"/>
</dbReference>
<dbReference type="SUPFAM" id="SSF55785">
    <property type="entry name" value="PYP-like sensor domain (PAS domain)"/>
    <property type="match status" value="1"/>
</dbReference>
<dbReference type="SUPFAM" id="SSF46894">
    <property type="entry name" value="C-terminal effector domain of the bipartite response regulators"/>
    <property type="match status" value="1"/>
</dbReference>
<evidence type="ECO:0000259" key="1">
    <source>
        <dbReference type="SMART" id="SM00421"/>
    </source>
</evidence>
<accession>A0A372ENN4</accession>
<evidence type="ECO:0000313" key="2">
    <source>
        <dbReference type="EMBL" id="RFP81269.1"/>
    </source>
</evidence>
<reference evidence="2 3" key="1">
    <citation type="submission" date="2018-08" db="EMBL/GenBank/DDBJ databases">
        <title>Hydrogenophaga sp. LA-38 isolated from sludge.</title>
        <authorList>
            <person name="Im W.-T."/>
        </authorList>
    </citation>
    <scope>NUCLEOTIDE SEQUENCE [LARGE SCALE GENOMIC DNA]</scope>
    <source>
        <strain evidence="2 3">LA-38</strain>
    </source>
</reference>
<dbReference type="InterPro" id="IPR016032">
    <property type="entry name" value="Sig_transdc_resp-reg_C-effctor"/>
</dbReference>
<dbReference type="AlphaFoldDB" id="A0A372ENN4"/>
<dbReference type="RefSeq" id="WP_116957979.1">
    <property type="nucleotide sequence ID" value="NZ_QVLS01000002.1"/>
</dbReference>
<dbReference type="EMBL" id="QVLS01000002">
    <property type="protein sequence ID" value="RFP81269.1"/>
    <property type="molecule type" value="Genomic_DNA"/>
</dbReference>
<dbReference type="InterPro" id="IPR035965">
    <property type="entry name" value="PAS-like_dom_sf"/>
</dbReference>
<dbReference type="Gene3D" id="1.10.10.10">
    <property type="entry name" value="Winged helix-like DNA-binding domain superfamily/Winged helix DNA-binding domain"/>
    <property type="match status" value="1"/>
</dbReference>
<comment type="caution">
    <text evidence="2">The sequence shown here is derived from an EMBL/GenBank/DDBJ whole genome shotgun (WGS) entry which is preliminary data.</text>
</comment>
<proteinExistence type="predicted"/>
<gene>
    <name evidence="2" type="ORF">DY262_05750</name>
</gene>
<organism evidence="2 3">
    <name type="scientific">Hydrogenophaga borbori</name>
    <dbReference type="NCBI Taxonomy" id="2294117"/>
    <lineage>
        <taxon>Bacteria</taxon>
        <taxon>Pseudomonadati</taxon>
        <taxon>Pseudomonadota</taxon>
        <taxon>Betaproteobacteria</taxon>
        <taxon>Burkholderiales</taxon>
        <taxon>Comamonadaceae</taxon>
        <taxon>Hydrogenophaga</taxon>
    </lineage>
</organism>
<sequence>MDAPATHALTEAIYDAALDAAHWPAVLRRLKTAFRTEAETFYVLDFATREIGEAHLAGVSPYWVGHFNRFYFAPDNPWNVHSTALHRQGMVRTNERLDAFTRQRGALFRSSYYHEWMVPQGFHHSIGNTLTSDRRAIANVTLLRAPDLPRFNAAEVRLFEQLSVHFVRALRVRQHLDALRATRDGLAAMLDGLGDALLLLDDGGRLLHGNRAALDWLARRDGLQLRHGGVEPLHPGQRPRFTAWLKAHAAGSLRAASVPDTLTLARGASRLPLALRASGWTLPLSSWHSPRRCVLVSLGPAGAPRDGPPTEVLQGLYHLTPAEARLAHALCEGLSLREAAEALRITYGTARTRLKAVFGKTGTHRQAALVERIRRDLPRPLGPG</sequence>
<name>A0A372ENN4_9BURK</name>
<protein>
    <recommendedName>
        <fullName evidence="1">HTH luxR-type domain-containing protein</fullName>
    </recommendedName>
</protein>
<dbReference type="InterPro" id="IPR036388">
    <property type="entry name" value="WH-like_DNA-bd_sf"/>
</dbReference>
<feature type="domain" description="HTH luxR-type" evidence="1">
    <location>
        <begin position="316"/>
        <end position="373"/>
    </location>
</feature>
<keyword evidence="3" id="KW-1185">Reference proteome</keyword>
<dbReference type="SMART" id="SM00421">
    <property type="entry name" value="HTH_LUXR"/>
    <property type="match status" value="1"/>
</dbReference>
<dbReference type="GO" id="GO:0006355">
    <property type="term" value="P:regulation of DNA-templated transcription"/>
    <property type="evidence" value="ECO:0007669"/>
    <property type="project" value="InterPro"/>
</dbReference>
<dbReference type="Proteomes" id="UP000261931">
    <property type="component" value="Unassembled WGS sequence"/>
</dbReference>
<dbReference type="InterPro" id="IPR000792">
    <property type="entry name" value="Tscrpt_reg_LuxR_C"/>
</dbReference>
<evidence type="ECO:0000313" key="3">
    <source>
        <dbReference type="Proteomes" id="UP000261931"/>
    </source>
</evidence>